<evidence type="ECO:0000256" key="2">
    <source>
        <dbReference type="ARBA" id="ARBA00022763"/>
    </source>
</evidence>
<dbReference type="Proteomes" id="UP000440578">
    <property type="component" value="Unassembled WGS sequence"/>
</dbReference>
<dbReference type="AlphaFoldDB" id="A0A6A4VW39"/>
<dbReference type="InterPro" id="IPR000403">
    <property type="entry name" value="PI3/4_kinase_cat_dom"/>
</dbReference>
<evidence type="ECO:0000259" key="4">
    <source>
        <dbReference type="PROSITE" id="PS50290"/>
    </source>
</evidence>
<dbReference type="InterPro" id="IPR011009">
    <property type="entry name" value="Kinase-like_dom_sf"/>
</dbReference>
<keyword evidence="6" id="KW-0808">Transferase</keyword>
<protein>
    <submittedName>
        <fullName evidence="6">Serine-protein kinase ATM</fullName>
    </submittedName>
</protein>
<dbReference type="PROSITE" id="PS50290">
    <property type="entry name" value="PI3_4_KINASE_3"/>
    <property type="match status" value="1"/>
</dbReference>
<dbReference type="GO" id="GO:0005634">
    <property type="term" value="C:nucleus"/>
    <property type="evidence" value="ECO:0007669"/>
    <property type="project" value="UniProtKB-SubCell"/>
</dbReference>
<evidence type="ECO:0000256" key="3">
    <source>
        <dbReference type="ARBA" id="ARBA00023242"/>
    </source>
</evidence>
<organism evidence="6 7">
    <name type="scientific">Amphibalanus amphitrite</name>
    <name type="common">Striped barnacle</name>
    <name type="synonym">Balanus amphitrite</name>
    <dbReference type="NCBI Taxonomy" id="1232801"/>
    <lineage>
        <taxon>Eukaryota</taxon>
        <taxon>Metazoa</taxon>
        <taxon>Ecdysozoa</taxon>
        <taxon>Arthropoda</taxon>
        <taxon>Crustacea</taxon>
        <taxon>Multicrustacea</taxon>
        <taxon>Cirripedia</taxon>
        <taxon>Thoracica</taxon>
        <taxon>Thoracicalcarea</taxon>
        <taxon>Balanomorpha</taxon>
        <taxon>Balanoidea</taxon>
        <taxon>Balanidae</taxon>
        <taxon>Amphibalaninae</taxon>
        <taxon>Amphibalanus</taxon>
    </lineage>
</organism>
<accession>A0A6A4VW39</accession>
<feature type="domain" description="PI3K/PI4K catalytic" evidence="4">
    <location>
        <begin position="1"/>
        <end position="84"/>
    </location>
</feature>
<dbReference type="PROSITE" id="PS51190">
    <property type="entry name" value="FATC"/>
    <property type="match status" value="1"/>
</dbReference>
<evidence type="ECO:0000313" key="7">
    <source>
        <dbReference type="Proteomes" id="UP000440578"/>
    </source>
</evidence>
<name>A0A6A4VW39_AMPAM</name>
<dbReference type="Pfam" id="PF02260">
    <property type="entry name" value="FATC"/>
    <property type="match status" value="1"/>
</dbReference>
<sequence length="121" mass="13600">MGVAGVEGRFRRSCERTLSVLRESVQVVLTIVRVLLDDPLYAWTLTPDKVNRLQQRDAHRSAVAAGDNRQAERALARLAEKLRGQEAGQVMTCAAQVSHLIQQARDPENLCRLFNGWQAYL</sequence>
<keyword evidence="3" id="KW-0539">Nucleus</keyword>
<dbReference type="PANTHER" id="PTHR37079:SF4">
    <property type="entry name" value="SERINE_THREONINE-PROTEIN KINASE ATM"/>
    <property type="match status" value="1"/>
</dbReference>
<dbReference type="InterPro" id="IPR036940">
    <property type="entry name" value="PI3/4_kinase_cat_sf"/>
</dbReference>
<reference evidence="6 7" key="1">
    <citation type="submission" date="2019-07" db="EMBL/GenBank/DDBJ databases">
        <title>Draft genome assembly of a fouling barnacle, Amphibalanus amphitrite (Darwin, 1854): The first reference genome for Thecostraca.</title>
        <authorList>
            <person name="Kim W."/>
        </authorList>
    </citation>
    <scope>NUCLEOTIDE SEQUENCE [LARGE SCALE GENOMIC DNA]</scope>
    <source>
        <strain evidence="6">SNU_AA5</strain>
        <tissue evidence="6">Soma without cirri and trophi</tissue>
    </source>
</reference>
<keyword evidence="6" id="KW-0418">Kinase</keyword>
<dbReference type="Gene3D" id="1.10.1070.11">
    <property type="entry name" value="Phosphatidylinositol 3-/4-kinase, catalytic domain"/>
    <property type="match status" value="1"/>
</dbReference>
<keyword evidence="2" id="KW-0227">DNA damage</keyword>
<gene>
    <name evidence="6" type="primary">Atm</name>
    <name evidence="6" type="ORF">FJT64_000701</name>
</gene>
<dbReference type="EMBL" id="VIIS01001642">
    <property type="protein sequence ID" value="KAF0295032.1"/>
    <property type="molecule type" value="Genomic_DNA"/>
</dbReference>
<dbReference type="SMART" id="SM01343">
    <property type="entry name" value="FATC"/>
    <property type="match status" value="1"/>
</dbReference>
<dbReference type="SUPFAM" id="SSF56112">
    <property type="entry name" value="Protein kinase-like (PK-like)"/>
    <property type="match status" value="1"/>
</dbReference>
<evidence type="ECO:0000256" key="1">
    <source>
        <dbReference type="ARBA" id="ARBA00004123"/>
    </source>
</evidence>
<dbReference type="InterPro" id="IPR003152">
    <property type="entry name" value="FATC_dom"/>
</dbReference>
<dbReference type="OrthoDB" id="381190at2759"/>
<feature type="domain" description="FATC" evidence="5">
    <location>
        <begin position="89"/>
        <end position="121"/>
    </location>
</feature>
<dbReference type="GO" id="GO:0006974">
    <property type="term" value="P:DNA damage response"/>
    <property type="evidence" value="ECO:0007669"/>
    <property type="project" value="UniProtKB-KW"/>
</dbReference>
<keyword evidence="7" id="KW-1185">Reference proteome</keyword>
<evidence type="ECO:0000313" key="6">
    <source>
        <dbReference type="EMBL" id="KAF0295032.1"/>
    </source>
</evidence>
<comment type="caution">
    <text evidence="6">The sequence shown here is derived from an EMBL/GenBank/DDBJ whole genome shotgun (WGS) entry which is preliminary data.</text>
</comment>
<proteinExistence type="predicted"/>
<comment type="subcellular location">
    <subcellularLocation>
        <location evidence="1">Nucleus</location>
    </subcellularLocation>
</comment>
<dbReference type="InterPro" id="IPR038980">
    <property type="entry name" value="ATM_plant"/>
</dbReference>
<dbReference type="PANTHER" id="PTHR37079">
    <property type="entry name" value="SERINE/THREONINE-PROTEIN KINASE ATM"/>
    <property type="match status" value="1"/>
</dbReference>
<dbReference type="GO" id="GO:0004674">
    <property type="term" value="F:protein serine/threonine kinase activity"/>
    <property type="evidence" value="ECO:0007669"/>
    <property type="project" value="InterPro"/>
</dbReference>
<evidence type="ECO:0000259" key="5">
    <source>
        <dbReference type="PROSITE" id="PS51190"/>
    </source>
</evidence>